<dbReference type="Gene3D" id="1.25.40.10">
    <property type="entry name" value="Tetratricopeptide repeat domain"/>
    <property type="match status" value="1"/>
</dbReference>
<dbReference type="EC" id="2.7.11.1" evidence="1"/>
<evidence type="ECO:0000256" key="5">
    <source>
        <dbReference type="ARBA" id="ARBA00022777"/>
    </source>
</evidence>
<keyword evidence="2" id="KW-0723">Serine/threonine-protein kinase</keyword>
<feature type="compositionally biased region" description="Low complexity" evidence="8">
    <location>
        <begin position="347"/>
        <end position="371"/>
    </location>
</feature>
<dbReference type="Proteomes" id="UP001500443">
    <property type="component" value="Unassembled WGS sequence"/>
</dbReference>
<dbReference type="Gene3D" id="3.30.200.20">
    <property type="entry name" value="Phosphorylase Kinase, domain 1"/>
    <property type="match status" value="1"/>
</dbReference>
<feature type="region of interest" description="Disordered" evidence="8">
    <location>
        <begin position="308"/>
        <end position="372"/>
    </location>
</feature>
<dbReference type="RefSeq" id="WP_344287567.1">
    <property type="nucleotide sequence ID" value="NZ_BAAAPF010000006.1"/>
</dbReference>
<dbReference type="PROSITE" id="PS50011">
    <property type="entry name" value="PROTEIN_KINASE_DOM"/>
    <property type="match status" value="1"/>
</dbReference>
<dbReference type="Gene3D" id="1.10.510.10">
    <property type="entry name" value="Transferase(Phosphotransferase) domain 1"/>
    <property type="match status" value="1"/>
</dbReference>
<feature type="compositionally biased region" description="Pro residues" evidence="8">
    <location>
        <begin position="327"/>
        <end position="346"/>
    </location>
</feature>
<evidence type="ECO:0000256" key="6">
    <source>
        <dbReference type="ARBA" id="ARBA00022840"/>
    </source>
</evidence>
<evidence type="ECO:0000256" key="7">
    <source>
        <dbReference type="PROSITE-ProRule" id="PRU10141"/>
    </source>
</evidence>
<dbReference type="InterPro" id="IPR011990">
    <property type="entry name" value="TPR-like_helical_dom_sf"/>
</dbReference>
<dbReference type="CDD" id="cd14014">
    <property type="entry name" value="STKc_PknB_like"/>
    <property type="match status" value="1"/>
</dbReference>
<keyword evidence="4 7" id="KW-0547">Nucleotide-binding</keyword>
<dbReference type="EMBL" id="BAAAPF010000006">
    <property type="protein sequence ID" value="GAA2109576.1"/>
    <property type="molecule type" value="Genomic_DNA"/>
</dbReference>
<keyword evidence="11" id="KW-1185">Reference proteome</keyword>
<dbReference type="PANTHER" id="PTHR43289:SF6">
    <property type="entry name" value="SERINE_THREONINE-PROTEIN KINASE NEKL-3"/>
    <property type="match status" value="1"/>
</dbReference>
<accession>A0ABP5J3B2</accession>
<evidence type="ECO:0000256" key="8">
    <source>
        <dbReference type="SAM" id="MobiDB-lite"/>
    </source>
</evidence>
<evidence type="ECO:0000256" key="4">
    <source>
        <dbReference type="ARBA" id="ARBA00022741"/>
    </source>
</evidence>
<dbReference type="InterPro" id="IPR000719">
    <property type="entry name" value="Prot_kinase_dom"/>
</dbReference>
<keyword evidence="6 7" id="KW-0067">ATP-binding</keyword>
<feature type="binding site" evidence="7">
    <location>
        <position position="41"/>
    </location>
    <ligand>
        <name>ATP</name>
        <dbReference type="ChEBI" id="CHEBI:30616"/>
    </ligand>
</feature>
<evidence type="ECO:0000313" key="10">
    <source>
        <dbReference type="EMBL" id="GAA2109576.1"/>
    </source>
</evidence>
<evidence type="ECO:0000256" key="3">
    <source>
        <dbReference type="ARBA" id="ARBA00022679"/>
    </source>
</evidence>
<dbReference type="Pfam" id="PF00069">
    <property type="entry name" value="Pkinase"/>
    <property type="match status" value="1"/>
</dbReference>
<comment type="caution">
    <text evidence="10">The sequence shown here is derived from an EMBL/GenBank/DDBJ whole genome shotgun (WGS) entry which is preliminary data.</text>
</comment>
<dbReference type="SMART" id="SM00220">
    <property type="entry name" value="S_TKc"/>
    <property type="match status" value="1"/>
</dbReference>
<feature type="domain" description="Protein kinase" evidence="9">
    <location>
        <begin position="12"/>
        <end position="281"/>
    </location>
</feature>
<evidence type="ECO:0000259" key="9">
    <source>
        <dbReference type="PROSITE" id="PS50011"/>
    </source>
</evidence>
<dbReference type="PROSITE" id="PS00107">
    <property type="entry name" value="PROTEIN_KINASE_ATP"/>
    <property type="match status" value="1"/>
</dbReference>
<organism evidence="10 11">
    <name type="scientific">Streptomyces synnematoformans</name>
    <dbReference type="NCBI Taxonomy" id="415721"/>
    <lineage>
        <taxon>Bacteria</taxon>
        <taxon>Bacillati</taxon>
        <taxon>Actinomycetota</taxon>
        <taxon>Actinomycetes</taxon>
        <taxon>Kitasatosporales</taxon>
        <taxon>Streptomycetaceae</taxon>
        <taxon>Streptomyces</taxon>
    </lineage>
</organism>
<dbReference type="InterPro" id="IPR011009">
    <property type="entry name" value="Kinase-like_dom_sf"/>
</dbReference>
<proteinExistence type="predicted"/>
<dbReference type="PROSITE" id="PS00108">
    <property type="entry name" value="PROTEIN_KINASE_ST"/>
    <property type="match status" value="1"/>
</dbReference>
<dbReference type="PANTHER" id="PTHR43289">
    <property type="entry name" value="MITOGEN-ACTIVATED PROTEIN KINASE KINASE KINASE 20-RELATED"/>
    <property type="match status" value="1"/>
</dbReference>
<sequence length="553" mass="59981">MAQADQKILERYELTHRLGAGGMGEVWAGYDKRLDRRVAVKFLRPHASPGTLRRLERRFMREARLTARLEHPGVPVLHDAGRLPDQRLYLVMQLVTGHTLATVLRRCERLPADWALAVTAQAADVLAHAHVGGVMHRDLKPANLMLTPTGTVKLLDFGIAAALDPEPHEPRLTAAGEMAPGTPGYIAPEQMLGHRATARSDLYALGCVLYQLLTGAEVFTGATPWVLFDRHLNDTPRPVTELVPQLPQEVAGLVTRLLAKNPDDRPASAERVAWEAAHLVARLHPAGNQAAEDIGAVIGSLPLPAGPTAATPDASWRPYDPTRPYIRVPPEPRPVPETAPERPPGGPAATAPVGPAEPLPESAAAQAQADRLAAEGRFSQAAALLEELLGKETGPAGRPIDDPWTVPVRLQLYDFLGKAGSLARARDGFAALGEALRRTRLTTDRDVLVCRAGEARSLAGLGQTTEALREYDRLLPDLVTAWGPAHETVFDVRYEAAALRAGAGEHRTARDLLMRLRDEQRAALPVADPRHAAVENLLIRLDRLLIQSRSTLP</sequence>
<evidence type="ECO:0000256" key="1">
    <source>
        <dbReference type="ARBA" id="ARBA00012513"/>
    </source>
</evidence>
<dbReference type="InterPro" id="IPR008271">
    <property type="entry name" value="Ser/Thr_kinase_AS"/>
</dbReference>
<name>A0ABP5J3B2_9ACTN</name>
<keyword evidence="5" id="KW-0418">Kinase</keyword>
<gene>
    <name evidence="10" type="ORF">GCM10009802_06030</name>
</gene>
<dbReference type="InterPro" id="IPR017441">
    <property type="entry name" value="Protein_kinase_ATP_BS"/>
</dbReference>
<protein>
    <recommendedName>
        <fullName evidence="1">non-specific serine/threonine protein kinase</fullName>
        <ecNumber evidence="1">2.7.11.1</ecNumber>
    </recommendedName>
</protein>
<reference evidence="11" key="1">
    <citation type="journal article" date="2019" name="Int. J. Syst. Evol. Microbiol.">
        <title>The Global Catalogue of Microorganisms (GCM) 10K type strain sequencing project: providing services to taxonomists for standard genome sequencing and annotation.</title>
        <authorList>
            <consortium name="The Broad Institute Genomics Platform"/>
            <consortium name="The Broad Institute Genome Sequencing Center for Infectious Disease"/>
            <person name="Wu L."/>
            <person name="Ma J."/>
        </authorList>
    </citation>
    <scope>NUCLEOTIDE SEQUENCE [LARGE SCALE GENOMIC DNA]</scope>
    <source>
        <strain evidence="11">JCM 15481</strain>
    </source>
</reference>
<dbReference type="SUPFAM" id="SSF56112">
    <property type="entry name" value="Protein kinase-like (PK-like)"/>
    <property type="match status" value="1"/>
</dbReference>
<keyword evidence="3" id="KW-0808">Transferase</keyword>
<evidence type="ECO:0000256" key="2">
    <source>
        <dbReference type="ARBA" id="ARBA00022527"/>
    </source>
</evidence>
<evidence type="ECO:0000313" key="11">
    <source>
        <dbReference type="Proteomes" id="UP001500443"/>
    </source>
</evidence>